<name>A0A9Q1A4X3_9ROSI</name>
<evidence type="ECO:0000313" key="1">
    <source>
        <dbReference type="EMBL" id="KAJ6758430.1"/>
    </source>
</evidence>
<comment type="caution">
    <text evidence="1">The sequence shown here is derived from an EMBL/GenBank/DDBJ whole genome shotgun (WGS) entry which is preliminary data.</text>
</comment>
<keyword evidence="2" id="KW-1185">Reference proteome</keyword>
<dbReference type="Proteomes" id="UP001151752">
    <property type="component" value="Chromosome 18"/>
</dbReference>
<proteinExistence type="predicted"/>
<gene>
    <name evidence="1" type="ORF">OIU74_025155</name>
</gene>
<reference evidence="1" key="2">
    <citation type="journal article" date="2023" name="Int. J. Mol. Sci.">
        <title>De Novo Assembly and Annotation of 11 Diverse Shrub Willow (Salix) Genomes Reveals Novel Gene Organization in Sex-Linked Regions.</title>
        <authorList>
            <person name="Hyden B."/>
            <person name="Feng K."/>
            <person name="Yates T.B."/>
            <person name="Jawdy S."/>
            <person name="Cereghino C."/>
            <person name="Smart L.B."/>
            <person name="Muchero W."/>
        </authorList>
    </citation>
    <scope>NUCLEOTIDE SEQUENCE</scope>
    <source>
        <tissue evidence="1">Shoot tip</tissue>
    </source>
</reference>
<protein>
    <submittedName>
        <fullName evidence="1">Uncharacterized protein</fullName>
    </submittedName>
</protein>
<accession>A0A9Q1A4X3</accession>
<organism evidence="1 2">
    <name type="scientific">Salix koriyanagi</name>
    <dbReference type="NCBI Taxonomy" id="2511006"/>
    <lineage>
        <taxon>Eukaryota</taxon>
        <taxon>Viridiplantae</taxon>
        <taxon>Streptophyta</taxon>
        <taxon>Embryophyta</taxon>
        <taxon>Tracheophyta</taxon>
        <taxon>Spermatophyta</taxon>
        <taxon>Magnoliopsida</taxon>
        <taxon>eudicotyledons</taxon>
        <taxon>Gunneridae</taxon>
        <taxon>Pentapetalae</taxon>
        <taxon>rosids</taxon>
        <taxon>fabids</taxon>
        <taxon>Malpighiales</taxon>
        <taxon>Salicaceae</taxon>
        <taxon>Saliceae</taxon>
        <taxon>Salix</taxon>
    </lineage>
</organism>
<dbReference type="EMBL" id="JAPFFM010000006">
    <property type="protein sequence ID" value="KAJ6758430.1"/>
    <property type="molecule type" value="Genomic_DNA"/>
</dbReference>
<evidence type="ECO:0000313" key="2">
    <source>
        <dbReference type="Proteomes" id="UP001151752"/>
    </source>
</evidence>
<sequence length="89" mass="9994">MRPLDHSSATGSHGAHCKATVFSSSAMVQDGKFYFSDWYDVKGMLPPHDPPTPIIMDSSIITDRHSRCFWPAIVKYSPPPRRPFPPSHL</sequence>
<dbReference type="AlphaFoldDB" id="A0A9Q1A4X3"/>
<reference evidence="1" key="1">
    <citation type="submission" date="2022-11" db="EMBL/GenBank/DDBJ databases">
        <authorList>
            <person name="Hyden B.L."/>
            <person name="Feng K."/>
            <person name="Yates T."/>
            <person name="Jawdy S."/>
            <person name="Smart L.B."/>
            <person name="Muchero W."/>
        </authorList>
    </citation>
    <scope>NUCLEOTIDE SEQUENCE</scope>
    <source>
        <tissue evidence="1">Shoot tip</tissue>
    </source>
</reference>